<keyword evidence="3" id="KW-0813">Transport</keyword>
<keyword evidence="10" id="KW-1185">Reference proteome</keyword>
<comment type="subcellular location">
    <subcellularLocation>
        <location evidence="1">Cell membrane</location>
        <topology evidence="1">Multi-pass membrane protein</topology>
    </subcellularLocation>
</comment>
<name>A0A402BGX1_9CHLR</name>
<feature type="transmembrane region" description="Helical" evidence="7">
    <location>
        <begin position="56"/>
        <end position="76"/>
    </location>
</feature>
<comment type="caution">
    <text evidence="9">The sequence shown here is derived from an EMBL/GenBank/DDBJ whole genome shotgun (WGS) entry which is preliminary data.</text>
</comment>
<dbReference type="OrthoDB" id="149298at2"/>
<comment type="similarity">
    <text evidence="2">Belongs to the major facilitator superfamily.</text>
</comment>
<keyword evidence="6 7" id="KW-0472">Membrane</keyword>
<feature type="transmembrane region" description="Helical" evidence="7">
    <location>
        <begin position="304"/>
        <end position="325"/>
    </location>
</feature>
<evidence type="ECO:0000313" key="9">
    <source>
        <dbReference type="EMBL" id="GCE30678.1"/>
    </source>
</evidence>
<dbReference type="RefSeq" id="WP_126630737.1">
    <property type="nucleotide sequence ID" value="NZ_BIFT01000002.1"/>
</dbReference>
<dbReference type="InterPro" id="IPR011701">
    <property type="entry name" value="MFS"/>
</dbReference>
<dbReference type="Proteomes" id="UP000287171">
    <property type="component" value="Unassembled WGS sequence"/>
</dbReference>
<dbReference type="PANTHER" id="PTHR23514">
    <property type="entry name" value="BYPASS OF STOP CODON PROTEIN 6"/>
    <property type="match status" value="1"/>
</dbReference>
<protein>
    <recommendedName>
        <fullName evidence="8">Major facilitator superfamily (MFS) profile domain-containing protein</fullName>
    </recommendedName>
</protein>
<feature type="transmembrane region" description="Helical" evidence="7">
    <location>
        <begin position="20"/>
        <end position="44"/>
    </location>
</feature>
<evidence type="ECO:0000256" key="2">
    <source>
        <dbReference type="ARBA" id="ARBA00008335"/>
    </source>
</evidence>
<dbReference type="PANTHER" id="PTHR23514:SF3">
    <property type="entry name" value="BYPASS OF STOP CODON PROTEIN 6"/>
    <property type="match status" value="1"/>
</dbReference>
<dbReference type="Pfam" id="PF07690">
    <property type="entry name" value="MFS_1"/>
    <property type="match status" value="1"/>
</dbReference>
<dbReference type="InterPro" id="IPR020846">
    <property type="entry name" value="MFS_dom"/>
</dbReference>
<evidence type="ECO:0000256" key="1">
    <source>
        <dbReference type="ARBA" id="ARBA00004651"/>
    </source>
</evidence>
<dbReference type="PROSITE" id="PS50850">
    <property type="entry name" value="MFS"/>
    <property type="match status" value="1"/>
</dbReference>
<proteinExistence type="inferred from homology"/>
<evidence type="ECO:0000256" key="7">
    <source>
        <dbReference type="SAM" id="Phobius"/>
    </source>
</evidence>
<evidence type="ECO:0000256" key="4">
    <source>
        <dbReference type="ARBA" id="ARBA00022692"/>
    </source>
</evidence>
<keyword evidence="5 7" id="KW-1133">Transmembrane helix</keyword>
<reference evidence="10" key="1">
    <citation type="submission" date="2018-12" db="EMBL/GenBank/DDBJ databases">
        <title>Tengunoibacter tsumagoiensis gen. nov., sp. nov., Dictyobacter kobayashii sp. nov., D. alpinus sp. nov., and D. joshuensis sp. nov. and description of Dictyobacteraceae fam. nov. within the order Ktedonobacterales isolated from Tengu-no-mugimeshi.</title>
        <authorList>
            <person name="Wang C.M."/>
            <person name="Zheng Y."/>
            <person name="Sakai Y."/>
            <person name="Toyoda A."/>
            <person name="Minakuchi Y."/>
            <person name="Abe K."/>
            <person name="Yokota A."/>
            <person name="Yabe S."/>
        </authorList>
    </citation>
    <scope>NUCLEOTIDE SEQUENCE [LARGE SCALE GENOMIC DNA]</scope>
    <source>
        <strain evidence="10">Uno16</strain>
    </source>
</reference>
<sequence>MKNTTQSLLRQPFVRNRFTWLAYIALAIFAFLQASPGPIVPFLHSEMHLNYTVDSLHMSGIALGMIIAGLTGDLIVRNWGRRIMFWGGAFGMLVGALLVLFSHHPIFSIAGMFIIGLLGTFLLVTIQATLSDIHGIHRATAITEANVAGSLGAGLAPLCLGGLVLVGAGWRSVLLIPVVVVLLLALCYWKVPVPEAQSYGQKRSVTGRVRLPASFWLYWLALVMGVAAEWGISFWGSGYLINGVGLERTNAAFLMSIFFLASVLGRIIGSRLTQRIAVEKLLLPVLLVALLGFLLFWLGPTVPLHVVGLFIVGLGVCNLFPFTFASSANRIPQYADLASARAALGGGVAIFVSPLVLGQLADKLDLKRAYSVILILFILVGVFVLLASKATRKMDLLASTEQDIVELPEGCVELSGSK</sequence>
<feature type="transmembrane region" description="Helical" evidence="7">
    <location>
        <begin position="174"/>
        <end position="191"/>
    </location>
</feature>
<feature type="transmembrane region" description="Helical" evidence="7">
    <location>
        <begin position="211"/>
        <end position="232"/>
    </location>
</feature>
<evidence type="ECO:0000256" key="5">
    <source>
        <dbReference type="ARBA" id="ARBA00022989"/>
    </source>
</evidence>
<evidence type="ECO:0000313" key="10">
    <source>
        <dbReference type="Proteomes" id="UP000287171"/>
    </source>
</evidence>
<dbReference type="AlphaFoldDB" id="A0A402BGX1"/>
<feature type="transmembrane region" description="Helical" evidence="7">
    <location>
        <begin position="369"/>
        <end position="387"/>
    </location>
</feature>
<evidence type="ECO:0000256" key="3">
    <source>
        <dbReference type="ARBA" id="ARBA00022448"/>
    </source>
</evidence>
<keyword evidence="4 7" id="KW-0812">Transmembrane</keyword>
<feature type="transmembrane region" description="Helical" evidence="7">
    <location>
        <begin position="107"/>
        <end position="126"/>
    </location>
</feature>
<feature type="transmembrane region" description="Helical" evidence="7">
    <location>
        <begin position="252"/>
        <end position="269"/>
    </location>
</feature>
<feature type="transmembrane region" description="Helical" evidence="7">
    <location>
        <begin position="337"/>
        <end position="357"/>
    </location>
</feature>
<dbReference type="GO" id="GO:0022857">
    <property type="term" value="F:transmembrane transporter activity"/>
    <property type="evidence" value="ECO:0007669"/>
    <property type="project" value="InterPro"/>
</dbReference>
<evidence type="ECO:0000259" key="8">
    <source>
        <dbReference type="PROSITE" id="PS50850"/>
    </source>
</evidence>
<dbReference type="InterPro" id="IPR036259">
    <property type="entry name" value="MFS_trans_sf"/>
</dbReference>
<dbReference type="Gene3D" id="1.20.1250.20">
    <property type="entry name" value="MFS general substrate transporter like domains"/>
    <property type="match status" value="2"/>
</dbReference>
<feature type="transmembrane region" description="Helical" evidence="7">
    <location>
        <begin position="281"/>
        <end position="298"/>
    </location>
</feature>
<gene>
    <name evidence="9" type="ORF">KDA_61620</name>
</gene>
<evidence type="ECO:0000256" key="6">
    <source>
        <dbReference type="ARBA" id="ARBA00023136"/>
    </source>
</evidence>
<dbReference type="SUPFAM" id="SSF103473">
    <property type="entry name" value="MFS general substrate transporter"/>
    <property type="match status" value="1"/>
</dbReference>
<dbReference type="GO" id="GO:0005886">
    <property type="term" value="C:plasma membrane"/>
    <property type="evidence" value="ECO:0007669"/>
    <property type="project" value="UniProtKB-SubCell"/>
</dbReference>
<organism evidence="9 10">
    <name type="scientific">Dictyobacter alpinus</name>
    <dbReference type="NCBI Taxonomy" id="2014873"/>
    <lineage>
        <taxon>Bacteria</taxon>
        <taxon>Bacillati</taxon>
        <taxon>Chloroflexota</taxon>
        <taxon>Ktedonobacteria</taxon>
        <taxon>Ktedonobacterales</taxon>
        <taxon>Dictyobacteraceae</taxon>
        <taxon>Dictyobacter</taxon>
    </lineage>
</organism>
<feature type="domain" description="Major facilitator superfamily (MFS) profile" evidence="8">
    <location>
        <begin position="18"/>
        <end position="392"/>
    </location>
</feature>
<feature type="transmembrane region" description="Helical" evidence="7">
    <location>
        <begin position="83"/>
        <end position="101"/>
    </location>
</feature>
<feature type="transmembrane region" description="Helical" evidence="7">
    <location>
        <begin position="147"/>
        <end position="168"/>
    </location>
</feature>
<dbReference type="InterPro" id="IPR051788">
    <property type="entry name" value="MFS_Transporter"/>
</dbReference>
<accession>A0A402BGX1</accession>
<dbReference type="EMBL" id="BIFT01000002">
    <property type="protein sequence ID" value="GCE30678.1"/>
    <property type="molecule type" value="Genomic_DNA"/>
</dbReference>